<dbReference type="GO" id="GO:0004672">
    <property type="term" value="F:protein kinase activity"/>
    <property type="evidence" value="ECO:0007669"/>
    <property type="project" value="InterPro"/>
</dbReference>
<dbReference type="Proteomes" id="UP000317257">
    <property type="component" value="Unassembled WGS sequence"/>
</dbReference>
<dbReference type="Gene3D" id="1.10.510.10">
    <property type="entry name" value="Transferase(Phosphotransferase) domain 1"/>
    <property type="match status" value="1"/>
</dbReference>
<dbReference type="PROSITE" id="PS50011">
    <property type="entry name" value="PROTEIN_KINASE_DOM"/>
    <property type="match status" value="1"/>
</dbReference>
<proteinExistence type="predicted"/>
<dbReference type="Pfam" id="PF00069">
    <property type="entry name" value="Pkinase"/>
    <property type="match status" value="1"/>
</dbReference>
<dbReference type="GO" id="GO:0005524">
    <property type="term" value="F:ATP binding"/>
    <property type="evidence" value="ECO:0007669"/>
    <property type="project" value="InterPro"/>
</dbReference>
<sequence length="313" mass="35334">MASGPRKRAKILKSLDYLASAAPDSYISSATLSSLRKKGRPGRRNHILHEQNIFALLQCQPLSPYIIRHFHDANDAIFVDLVADGDLGTVLNNKQVKDTSTQRVTQVKKLQSALDYTRWIRQLATAAARLEQLGLAHCDIRPANMPLSEARNIKLFDFDHACKIRSALASLTEPFARLLGDDGGLDRGTYGIAGEPHDKESTQNPFLEEKHVVGVIHVLSEAIELIQKLPFALQLFRCYERWCSSVGFKRFHFEDLEDKRLQYGSTGDRQQWQYIWLAESCVAKELQEPVLVGILKSDNHELSNDDTLARRAN</sequence>
<dbReference type="InterPro" id="IPR011009">
    <property type="entry name" value="Kinase-like_dom_sf"/>
</dbReference>
<accession>A0A5C6G823</accession>
<dbReference type="InterPro" id="IPR000719">
    <property type="entry name" value="Prot_kinase_dom"/>
</dbReference>
<dbReference type="EMBL" id="SBHS01000017">
    <property type="protein sequence ID" value="TWU73479.1"/>
    <property type="molecule type" value="Genomic_DNA"/>
</dbReference>
<comment type="caution">
    <text evidence="2">The sequence shown here is derived from an EMBL/GenBank/DDBJ whole genome shotgun (WGS) entry which is preliminary data.</text>
</comment>
<feature type="domain" description="Protein kinase" evidence="1">
    <location>
        <begin position="1"/>
        <end position="313"/>
    </location>
</feature>
<protein>
    <recommendedName>
        <fullName evidence="1">Protein kinase domain-containing protein</fullName>
    </recommendedName>
</protein>
<organism evidence="2 3">
    <name type="scientific">Metarhizium rileyi (strain RCEF 4871)</name>
    <name type="common">Nomuraea rileyi</name>
    <dbReference type="NCBI Taxonomy" id="1649241"/>
    <lineage>
        <taxon>Eukaryota</taxon>
        <taxon>Fungi</taxon>
        <taxon>Dikarya</taxon>
        <taxon>Ascomycota</taxon>
        <taxon>Pezizomycotina</taxon>
        <taxon>Sordariomycetes</taxon>
        <taxon>Hypocreomycetidae</taxon>
        <taxon>Hypocreales</taxon>
        <taxon>Clavicipitaceae</taxon>
        <taxon>Metarhizium</taxon>
    </lineage>
</organism>
<dbReference type="SUPFAM" id="SSF56112">
    <property type="entry name" value="Protein kinase-like (PK-like)"/>
    <property type="match status" value="1"/>
</dbReference>
<gene>
    <name evidence="2" type="ORF">ED733_000493</name>
</gene>
<dbReference type="AlphaFoldDB" id="A0A5C6G823"/>
<reference evidence="3" key="1">
    <citation type="submission" date="2018-12" db="EMBL/GenBank/DDBJ databases">
        <title>The complete genome of Metarhizium rileyi, a key fungal pathogen of Lepidoptera.</title>
        <authorList>
            <person name="Binneck E."/>
            <person name="Lastra C.C.L."/>
            <person name="Sosa-Gomez D.R."/>
        </authorList>
    </citation>
    <scope>NUCLEOTIDE SEQUENCE [LARGE SCALE GENOMIC DNA]</scope>
    <source>
        <strain evidence="3">Cep018-CH2</strain>
    </source>
</reference>
<evidence type="ECO:0000313" key="2">
    <source>
        <dbReference type="EMBL" id="TWU73479.1"/>
    </source>
</evidence>
<evidence type="ECO:0000259" key="1">
    <source>
        <dbReference type="PROSITE" id="PS50011"/>
    </source>
</evidence>
<name>A0A5C6G823_METRR</name>
<evidence type="ECO:0000313" key="3">
    <source>
        <dbReference type="Proteomes" id="UP000317257"/>
    </source>
</evidence>